<dbReference type="InterPro" id="IPR039425">
    <property type="entry name" value="RNA_pol_sigma-70-like"/>
</dbReference>
<proteinExistence type="inferred from homology"/>
<evidence type="ECO:0000313" key="8">
    <source>
        <dbReference type="Proteomes" id="UP001499884"/>
    </source>
</evidence>
<evidence type="ECO:0000256" key="2">
    <source>
        <dbReference type="ARBA" id="ARBA00023015"/>
    </source>
</evidence>
<evidence type="ECO:0000256" key="5">
    <source>
        <dbReference type="ARBA" id="ARBA00023163"/>
    </source>
</evidence>
<keyword evidence="4" id="KW-0238">DNA-binding</keyword>
<feature type="domain" description="RNA polymerase sigma factor 70 region 4 type 2" evidence="6">
    <location>
        <begin position="124"/>
        <end position="174"/>
    </location>
</feature>
<evidence type="ECO:0000256" key="3">
    <source>
        <dbReference type="ARBA" id="ARBA00023082"/>
    </source>
</evidence>
<dbReference type="InterPro" id="IPR013324">
    <property type="entry name" value="RNA_pol_sigma_r3/r4-like"/>
</dbReference>
<keyword evidence="5" id="KW-0804">Transcription</keyword>
<reference evidence="8" key="1">
    <citation type="journal article" date="2019" name="Int. J. Syst. Evol. Microbiol.">
        <title>The Global Catalogue of Microorganisms (GCM) 10K type strain sequencing project: providing services to taxonomists for standard genome sequencing and annotation.</title>
        <authorList>
            <consortium name="The Broad Institute Genomics Platform"/>
            <consortium name="The Broad Institute Genome Sequencing Center for Infectious Disease"/>
            <person name="Wu L."/>
            <person name="Ma J."/>
        </authorList>
    </citation>
    <scope>NUCLEOTIDE SEQUENCE [LARGE SCALE GENOMIC DNA]</scope>
    <source>
        <strain evidence="8">JCM 30846</strain>
    </source>
</reference>
<accession>A0ABP7F8T8</accession>
<dbReference type="Gene3D" id="1.10.10.10">
    <property type="entry name" value="Winged helix-like DNA-binding domain superfamily/Winged helix DNA-binding domain"/>
    <property type="match status" value="1"/>
</dbReference>
<sequence length="186" mass="20703">MRPDTPPPDLPAGRRPLSLCAFRAHHHLLWLRYAHTQTGSARAAETIVAATCARLAADWPRLRERPAVARLAWALLERETARWLARHGRRPVRAGTAAFHEAVRGLLLHEMRGAFCVLEGESGLYAAIAALPERQYDVVVLRYVLRAPDEDVAAYLGIEPATVRSHVRHARRSLARMLHLDGAAVP</sequence>
<protein>
    <recommendedName>
        <fullName evidence="6">RNA polymerase sigma factor 70 region 4 type 2 domain-containing protein</fullName>
    </recommendedName>
</protein>
<name>A0ABP7F8T8_9ACTN</name>
<evidence type="ECO:0000259" key="6">
    <source>
        <dbReference type="Pfam" id="PF08281"/>
    </source>
</evidence>
<dbReference type="PANTHER" id="PTHR43133:SF8">
    <property type="entry name" value="RNA POLYMERASE SIGMA FACTOR HI_1459-RELATED"/>
    <property type="match status" value="1"/>
</dbReference>
<organism evidence="7 8">
    <name type="scientific">Streptomyces tremellae</name>
    <dbReference type="NCBI Taxonomy" id="1124239"/>
    <lineage>
        <taxon>Bacteria</taxon>
        <taxon>Bacillati</taxon>
        <taxon>Actinomycetota</taxon>
        <taxon>Actinomycetes</taxon>
        <taxon>Kitasatosporales</taxon>
        <taxon>Streptomycetaceae</taxon>
        <taxon>Streptomyces</taxon>
    </lineage>
</organism>
<dbReference type="RefSeq" id="WP_345647267.1">
    <property type="nucleotide sequence ID" value="NZ_BAABEP010000020.1"/>
</dbReference>
<gene>
    <name evidence="7" type="ORF">GCM10023082_32530</name>
</gene>
<dbReference type="SUPFAM" id="SSF88659">
    <property type="entry name" value="Sigma3 and sigma4 domains of RNA polymerase sigma factors"/>
    <property type="match status" value="1"/>
</dbReference>
<comment type="similarity">
    <text evidence="1">Belongs to the sigma-70 factor family. ECF subfamily.</text>
</comment>
<keyword evidence="8" id="KW-1185">Reference proteome</keyword>
<evidence type="ECO:0000256" key="4">
    <source>
        <dbReference type="ARBA" id="ARBA00023125"/>
    </source>
</evidence>
<dbReference type="Proteomes" id="UP001499884">
    <property type="component" value="Unassembled WGS sequence"/>
</dbReference>
<dbReference type="Pfam" id="PF08281">
    <property type="entry name" value="Sigma70_r4_2"/>
    <property type="match status" value="1"/>
</dbReference>
<evidence type="ECO:0000256" key="1">
    <source>
        <dbReference type="ARBA" id="ARBA00010641"/>
    </source>
</evidence>
<keyword evidence="2" id="KW-0805">Transcription regulation</keyword>
<dbReference type="EMBL" id="BAABEP010000020">
    <property type="protein sequence ID" value="GAA3732565.1"/>
    <property type="molecule type" value="Genomic_DNA"/>
</dbReference>
<dbReference type="InterPro" id="IPR013249">
    <property type="entry name" value="RNA_pol_sigma70_r4_t2"/>
</dbReference>
<dbReference type="InterPro" id="IPR036388">
    <property type="entry name" value="WH-like_DNA-bd_sf"/>
</dbReference>
<comment type="caution">
    <text evidence="7">The sequence shown here is derived from an EMBL/GenBank/DDBJ whole genome shotgun (WGS) entry which is preliminary data.</text>
</comment>
<dbReference type="PANTHER" id="PTHR43133">
    <property type="entry name" value="RNA POLYMERASE ECF-TYPE SIGMA FACTO"/>
    <property type="match status" value="1"/>
</dbReference>
<keyword evidence="3" id="KW-0731">Sigma factor</keyword>
<evidence type="ECO:0000313" key="7">
    <source>
        <dbReference type="EMBL" id="GAA3732565.1"/>
    </source>
</evidence>